<protein>
    <submittedName>
        <fullName evidence="2">GTPase</fullName>
    </submittedName>
</protein>
<evidence type="ECO:0000313" key="2">
    <source>
        <dbReference type="EMBL" id="MDQ9127443.1"/>
    </source>
</evidence>
<dbReference type="PANTHER" id="PTHR42714:SF2">
    <property type="entry name" value="TRNA MODIFICATION GTPASE GTPBP3, MITOCHONDRIAL"/>
    <property type="match status" value="1"/>
</dbReference>
<dbReference type="Pfam" id="PF01926">
    <property type="entry name" value="MMR_HSR1"/>
    <property type="match status" value="1"/>
</dbReference>
<dbReference type="GO" id="GO:0030488">
    <property type="term" value="P:tRNA methylation"/>
    <property type="evidence" value="ECO:0007669"/>
    <property type="project" value="TreeGrafter"/>
</dbReference>
<evidence type="ECO:0000259" key="1">
    <source>
        <dbReference type="Pfam" id="PF01926"/>
    </source>
</evidence>
<dbReference type="Gene3D" id="3.40.50.300">
    <property type="entry name" value="P-loop containing nucleotide triphosphate hydrolases"/>
    <property type="match status" value="1"/>
</dbReference>
<reference evidence="2" key="1">
    <citation type="submission" date="2023-08" db="EMBL/GenBank/DDBJ databases">
        <title>The Comparative Genomic Analysis of Yersiniaceae from Polar Regions.</title>
        <authorList>
            <person name="Goncharov A."/>
            <person name="Aslanov B."/>
            <person name="Kolodzhieva V."/>
            <person name="Azarov D."/>
            <person name="Mochov A."/>
            <person name="Lebedeva E."/>
        </authorList>
    </citation>
    <scope>NUCLEOTIDE SEQUENCE</scope>
    <source>
        <strain evidence="2">Vf</strain>
    </source>
</reference>
<dbReference type="GO" id="GO:0005829">
    <property type="term" value="C:cytosol"/>
    <property type="evidence" value="ECO:0007669"/>
    <property type="project" value="TreeGrafter"/>
</dbReference>
<evidence type="ECO:0000313" key="3">
    <source>
        <dbReference type="Proteomes" id="UP001224622"/>
    </source>
</evidence>
<dbReference type="AlphaFoldDB" id="A0AAJ1YBP0"/>
<dbReference type="GO" id="GO:0005525">
    <property type="term" value="F:GTP binding"/>
    <property type="evidence" value="ECO:0007669"/>
    <property type="project" value="InterPro"/>
</dbReference>
<dbReference type="Proteomes" id="UP001224622">
    <property type="component" value="Unassembled WGS sequence"/>
</dbReference>
<dbReference type="GO" id="GO:0002098">
    <property type="term" value="P:tRNA wobble uridine modification"/>
    <property type="evidence" value="ECO:0007669"/>
    <property type="project" value="TreeGrafter"/>
</dbReference>
<gene>
    <name evidence="2" type="ORF">RDT67_13500</name>
</gene>
<dbReference type="SUPFAM" id="SSF52540">
    <property type="entry name" value="P-loop containing nucleoside triphosphate hydrolases"/>
    <property type="match status" value="1"/>
</dbReference>
<name>A0AAJ1YBP0_SERFO</name>
<dbReference type="CDD" id="cd11383">
    <property type="entry name" value="YfjP"/>
    <property type="match status" value="1"/>
</dbReference>
<dbReference type="InterPro" id="IPR027417">
    <property type="entry name" value="P-loop_NTPase"/>
</dbReference>
<sequence length="295" mass="32438">MSQHSGFSLLDQHLSALPASLREHILQRLRHSLCYQPVIGIMGKTGAGKSSLCNGLFNGECCAVSDVDACTREPQRLTLTVGTHSLTLMDLPGVGESQERDAEYEALYQRLLPELDLILWVIRADDRALAADEHVYHQILKASHTPHPAILFVLSQADKVDPSLTWDSVSQQPSRQQQDTLQRKINAVAAGFQVSPAHVIAISAITGYQMPSLVEAMIYALPRYASSHVYAHINASCRTEIAVDKAKEDFGDTVTEIVDWAIGSVPLPKAVKALVQSVKNTVKQVAKTVWDWFFG</sequence>
<proteinExistence type="predicted"/>
<dbReference type="RefSeq" id="WP_309047633.1">
    <property type="nucleotide sequence ID" value="NZ_JAVIGA010000013.1"/>
</dbReference>
<dbReference type="EMBL" id="JAVIGA010000013">
    <property type="protein sequence ID" value="MDQ9127443.1"/>
    <property type="molecule type" value="Genomic_DNA"/>
</dbReference>
<dbReference type="PANTHER" id="PTHR42714">
    <property type="entry name" value="TRNA MODIFICATION GTPASE GTPBP3"/>
    <property type="match status" value="1"/>
</dbReference>
<feature type="domain" description="G" evidence="1">
    <location>
        <begin position="39"/>
        <end position="145"/>
    </location>
</feature>
<organism evidence="2 3">
    <name type="scientific">Serratia fonticola</name>
    <dbReference type="NCBI Taxonomy" id="47917"/>
    <lineage>
        <taxon>Bacteria</taxon>
        <taxon>Pseudomonadati</taxon>
        <taxon>Pseudomonadota</taxon>
        <taxon>Gammaproteobacteria</taxon>
        <taxon>Enterobacterales</taxon>
        <taxon>Yersiniaceae</taxon>
        <taxon>Serratia</taxon>
    </lineage>
</organism>
<accession>A0AAJ1YBP0</accession>
<comment type="caution">
    <text evidence="2">The sequence shown here is derived from an EMBL/GenBank/DDBJ whole genome shotgun (WGS) entry which is preliminary data.</text>
</comment>
<dbReference type="InterPro" id="IPR006073">
    <property type="entry name" value="GTP-bd"/>
</dbReference>